<evidence type="ECO:0000256" key="3">
    <source>
        <dbReference type="ARBA" id="ARBA00022729"/>
    </source>
</evidence>
<dbReference type="CDD" id="cd13654">
    <property type="entry name" value="PBP2_phosphate_like_2"/>
    <property type="match status" value="1"/>
</dbReference>
<keyword evidence="4" id="KW-0964">Secreted</keyword>
<organism evidence="6 7">
    <name type="scientific">Nitrosovibrio tenuis</name>
    <dbReference type="NCBI Taxonomy" id="1233"/>
    <lineage>
        <taxon>Bacteria</taxon>
        <taxon>Pseudomonadati</taxon>
        <taxon>Pseudomonadota</taxon>
        <taxon>Betaproteobacteria</taxon>
        <taxon>Nitrosomonadales</taxon>
        <taxon>Nitrosomonadaceae</taxon>
        <taxon>Nitrosovibrio</taxon>
    </lineage>
</organism>
<feature type="domain" description="PBP" evidence="5">
    <location>
        <begin position="46"/>
        <end position="297"/>
    </location>
</feature>
<reference evidence="6 7" key="1">
    <citation type="submission" date="2016-10" db="EMBL/GenBank/DDBJ databases">
        <authorList>
            <person name="de Groot N.N."/>
        </authorList>
    </citation>
    <scope>NUCLEOTIDE SEQUENCE [LARGE SCALE GENOMIC DNA]</scope>
    <source>
        <strain evidence="6 7">Nv1</strain>
    </source>
</reference>
<dbReference type="Proteomes" id="UP000198620">
    <property type="component" value="Unassembled WGS sequence"/>
</dbReference>
<dbReference type="EMBL" id="FOBH01000002">
    <property type="protein sequence ID" value="SEK66053.1"/>
    <property type="molecule type" value="Genomic_DNA"/>
</dbReference>
<dbReference type="Pfam" id="PF12849">
    <property type="entry name" value="PBP_like_2"/>
    <property type="match status" value="1"/>
</dbReference>
<evidence type="ECO:0000259" key="5">
    <source>
        <dbReference type="Pfam" id="PF12849"/>
    </source>
</evidence>
<evidence type="ECO:0000256" key="4">
    <source>
        <dbReference type="RuleBase" id="RU367119"/>
    </source>
</evidence>
<dbReference type="GO" id="GO:0005576">
    <property type="term" value="C:extracellular region"/>
    <property type="evidence" value="ECO:0007669"/>
    <property type="project" value="UniProtKB-SubCell"/>
</dbReference>
<keyword evidence="4" id="KW-0574">Periplasm</keyword>
<proteinExistence type="inferred from homology"/>
<dbReference type="NCBIfam" id="TIGR02136">
    <property type="entry name" value="ptsS_2"/>
    <property type="match status" value="1"/>
</dbReference>
<dbReference type="Gene3D" id="3.40.190.10">
    <property type="entry name" value="Periplasmic binding protein-like II"/>
    <property type="match status" value="2"/>
</dbReference>
<dbReference type="GO" id="GO:0007155">
    <property type="term" value="P:cell adhesion"/>
    <property type="evidence" value="ECO:0007669"/>
    <property type="project" value="UniProtKB-UniRule"/>
</dbReference>
<dbReference type="STRING" id="1233.SAMN05216387_102301"/>
<dbReference type="SUPFAM" id="SSF53850">
    <property type="entry name" value="Periplasmic binding protein-like II"/>
    <property type="match status" value="1"/>
</dbReference>
<evidence type="ECO:0000313" key="7">
    <source>
        <dbReference type="Proteomes" id="UP000198620"/>
    </source>
</evidence>
<evidence type="ECO:0000256" key="2">
    <source>
        <dbReference type="ARBA" id="ARBA00022448"/>
    </source>
</evidence>
<keyword evidence="4" id="KW-0592">Phosphate transport</keyword>
<dbReference type="PANTHER" id="PTHR30570">
    <property type="entry name" value="PERIPLASMIC PHOSPHATE BINDING COMPONENT OF PHOSPHATE ABC TRANSPORTER"/>
    <property type="match status" value="1"/>
</dbReference>
<evidence type="ECO:0000313" key="6">
    <source>
        <dbReference type="EMBL" id="SEK66053.1"/>
    </source>
</evidence>
<keyword evidence="3" id="KW-0732">Signal</keyword>
<dbReference type="InterPro" id="IPR050811">
    <property type="entry name" value="Phosphate_ABC_transporter"/>
</dbReference>
<dbReference type="InterPro" id="IPR024370">
    <property type="entry name" value="PBP_domain"/>
</dbReference>
<name>A0A1H7IU70_9PROT</name>
<dbReference type="FunFam" id="3.40.190.10:FF:000055">
    <property type="entry name" value="Phosphate ABC transporter, phosphate-binding protein"/>
    <property type="match status" value="1"/>
</dbReference>
<comment type="subcellular location">
    <subcellularLocation>
        <location evidence="4">Periplasm</location>
    </subcellularLocation>
    <subcellularLocation>
        <location evidence="4">Secreted</location>
    </subcellularLocation>
</comment>
<gene>
    <name evidence="6" type="ORF">SAMN05216387_102301</name>
</gene>
<dbReference type="GO" id="GO:0042597">
    <property type="term" value="C:periplasmic space"/>
    <property type="evidence" value="ECO:0007669"/>
    <property type="project" value="UniProtKB-SubCell"/>
</dbReference>
<keyword evidence="7" id="KW-1185">Reference proteome</keyword>
<accession>A0A1H7IU70</accession>
<dbReference type="InterPro" id="IPR011862">
    <property type="entry name" value="Phos-bd"/>
</dbReference>
<dbReference type="GO" id="GO:0006817">
    <property type="term" value="P:phosphate ion transport"/>
    <property type="evidence" value="ECO:0007669"/>
    <property type="project" value="UniProtKB-UniRule"/>
</dbReference>
<dbReference type="AlphaFoldDB" id="A0A1H7IU70"/>
<keyword evidence="2 4" id="KW-0813">Transport</keyword>
<comment type="similarity">
    <text evidence="1 4">Belongs to the PstS family.</text>
</comment>
<dbReference type="GO" id="GO:0042301">
    <property type="term" value="F:phosphate ion binding"/>
    <property type="evidence" value="ECO:0007669"/>
    <property type="project" value="UniProtKB-UniRule"/>
</dbReference>
<evidence type="ECO:0000256" key="1">
    <source>
        <dbReference type="ARBA" id="ARBA00008725"/>
    </source>
</evidence>
<dbReference type="PANTHER" id="PTHR30570:SF1">
    <property type="entry name" value="PHOSPHATE-BINDING PROTEIN PSTS"/>
    <property type="match status" value="1"/>
</dbReference>
<comment type="function">
    <text evidence="4">Involved in the system for phosphate transport across the cytoplasmic membrane.</text>
</comment>
<protein>
    <recommendedName>
        <fullName evidence="4">Phosphate-binding protein</fullName>
    </recommendedName>
</protein>
<sequence length="355" mass="39037">MGSRLTNGKGGRMLKSYRFSLMEGVAFAILSVLIGFVGIASVAVAGTTIKIDGSSTMYPITEAVAEDFQASKKGAIKVTLGVSGTVGGFTKFCRGEIDIANASRPIQKNEMKACNKAGIQYVELPVAFDALTVVVNPKNDWSKTMTVAELKKMWEPAAQGKITKWSQVNRKWPDEPFKLYGPGPASGSFDYFTQAIIGEAKSSRSDFTEFEDHNAVVQHVAADKNALGFVGFSYYAENQEKVRAVAIDNGTGNGVYPSAEAIEDGTYQPLSRPIFIYVNMKAAEKPEVKEFVTFYIKNAPSIVKRVHYFTLPPRAYTADMEFFRTKRLGTVFDGFIPVGLTIDDLLKREARLYEN</sequence>